<organism evidence="3 4">
    <name type="scientific">Coccomyxa viridis</name>
    <dbReference type="NCBI Taxonomy" id="1274662"/>
    <lineage>
        <taxon>Eukaryota</taxon>
        <taxon>Viridiplantae</taxon>
        <taxon>Chlorophyta</taxon>
        <taxon>core chlorophytes</taxon>
        <taxon>Trebouxiophyceae</taxon>
        <taxon>Trebouxiophyceae incertae sedis</taxon>
        <taxon>Coccomyxaceae</taxon>
        <taxon>Coccomyxa</taxon>
    </lineage>
</organism>
<dbReference type="InterPro" id="IPR014560">
    <property type="entry name" value="UCP030333_Alba"/>
</dbReference>
<dbReference type="InterPro" id="IPR002775">
    <property type="entry name" value="DNA/RNA-bd_Alba-like"/>
</dbReference>
<dbReference type="Gene3D" id="3.30.110.20">
    <property type="entry name" value="Alba-like domain"/>
    <property type="match status" value="1"/>
</dbReference>
<proteinExistence type="predicted"/>
<protein>
    <recommendedName>
        <fullName evidence="2">DNA/RNA-binding protein Alba-like domain-containing protein</fullName>
    </recommendedName>
</protein>
<comment type="caution">
    <text evidence="3">The sequence shown here is derived from an EMBL/GenBank/DDBJ whole genome shotgun (WGS) entry which is preliminary data.</text>
</comment>
<name>A0AAV1I768_9CHLO</name>
<dbReference type="AlphaFoldDB" id="A0AAV1I768"/>
<evidence type="ECO:0000259" key="2">
    <source>
        <dbReference type="Pfam" id="PF01918"/>
    </source>
</evidence>
<reference evidence="3 4" key="1">
    <citation type="submission" date="2023-10" db="EMBL/GenBank/DDBJ databases">
        <authorList>
            <person name="Maclean D."/>
            <person name="Macfadyen A."/>
        </authorList>
    </citation>
    <scope>NUCLEOTIDE SEQUENCE [LARGE SCALE GENOMIC DNA]</scope>
</reference>
<dbReference type="InterPro" id="IPR036882">
    <property type="entry name" value="Alba-like_dom_sf"/>
</dbReference>
<sequence>MQQGRPGGSGAHPARIQVSTNKKPLFFYVNLAKRFLQEHGEVQLSALGLAISSMVTVAEILKSGQWAVERKITTGLDTTDDAGRERPVQKAKMEIILIKTPQFDALMEASTGQQQQGGNSDSPDPPAGSPPDASSAPPSSSQASGSSKVQGTQFPPVR</sequence>
<dbReference type="EMBL" id="CAUYUE010000008">
    <property type="protein sequence ID" value="CAK0783196.1"/>
    <property type="molecule type" value="Genomic_DNA"/>
</dbReference>
<dbReference type="GO" id="GO:0003723">
    <property type="term" value="F:RNA binding"/>
    <property type="evidence" value="ECO:0007669"/>
    <property type="project" value="TreeGrafter"/>
</dbReference>
<dbReference type="PANTHER" id="PTHR31947">
    <property type="entry name" value="DNA/RNA-BINDING PROTEIN ALBA 3"/>
    <property type="match status" value="1"/>
</dbReference>
<evidence type="ECO:0000313" key="3">
    <source>
        <dbReference type="EMBL" id="CAK0783196.1"/>
    </source>
</evidence>
<feature type="compositionally biased region" description="Low complexity" evidence="1">
    <location>
        <begin position="130"/>
        <end position="147"/>
    </location>
</feature>
<dbReference type="Pfam" id="PF01918">
    <property type="entry name" value="Alba"/>
    <property type="match status" value="1"/>
</dbReference>
<gene>
    <name evidence="3" type="ORF">CVIRNUC_006395</name>
</gene>
<keyword evidence="4" id="KW-1185">Reference proteome</keyword>
<dbReference type="SUPFAM" id="SSF82704">
    <property type="entry name" value="AlbA-like"/>
    <property type="match status" value="1"/>
</dbReference>
<accession>A0AAV1I768</accession>
<feature type="region of interest" description="Disordered" evidence="1">
    <location>
        <begin position="106"/>
        <end position="158"/>
    </location>
</feature>
<dbReference type="Proteomes" id="UP001314263">
    <property type="component" value="Unassembled WGS sequence"/>
</dbReference>
<evidence type="ECO:0000256" key="1">
    <source>
        <dbReference type="SAM" id="MobiDB-lite"/>
    </source>
</evidence>
<dbReference type="PANTHER" id="PTHR31947:SF36">
    <property type="entry name" value="DNA_RNA-BINDING PROTEIN ALBA-LIKE DOMAIN-CONTAINING PROTEIN"/>
    <property type="match status" value="1"/>
</dbReference>
<evidence type="ECO:0000313" key="4">
    <source>
        <dbReference type="Proteomes" id="UP001314263"/>
    </source>
</evidence>
<dbReference type="GO" id="GO:0005634">
    <property type="term" value="C:nucleus"/>
    <property type="evidence" value="ECO:0007669"/>
    <property type="project" value="TreeGrafter"/>
</dbReference>
<feature type="compositionally biased region" description="Polar residues" evidence="1">
    <location>
        <begin position="148"/>
        <end position="158"/>
    </location>
</feature>
<feature type="domain" description="DNA/RNA-binding protein Alba-like" evidence="2">
    <location>
        <begin position="16"/>
        <end position="64"/>
    </location>
</feature>